<dbReference type="AlphaFoldDB" id="A0A8T2Y6H0"/>
<dbReference type="EMBL" id="JACEGQ020000008">
    <property type="protein sequence ID" value="KAH8500661.1"/>
    <property type="molecule type" value="Genomic_DNA"/>
</dbReference>
<keyword evidence="3" id="KW-1185">Reference proteome</keyword>
<accession>A0A8T2Y6H0</accession>
<dbReference type="Proteomes" id="UP000807159">
    <property type="component" value="Chromosome 8"/>
</dbReference>
<evidence type="ECO:0000313" key="3">
    <source>
        <dbReference type="Proteomes" id="UP000807159"/>
    </source>
</evidence>
<protein>
    <submittedName>
        <fullName evidence="2">Uncharacterized protein</fullName>
    </submittedName>
</protein>
<comment type="caution">
    <text evidence="2">The sequence shown here is derived from an EMBL/GenBank/DDBJ whole genome shotgun (WGS) entry which is preliminary data.</text>
</comment>
<gene>
    <name evidence="2" type="ORF">H0E87_015767</name>
</gene>
<name>A0A8T2Y6H0_POPDE</name>
<reference evidence="2" key="1">
    <citation type="journal article" date="2021" name="J. Hered.">
        <title>Genome Assembly of Salicaceae Populus deltoides (Eastern Cottonwood) I-69 Based on Nanopore Sequencing and Hi-C Technologies.</title>
        <authorList>
            <person name="Bai S."/>
            <person name="Wu H."/>
            <person name="Zhang J."/>
            <person name="Pan Z."/>
            <person name="Zhao W."/>
            <person name="Li Z."/>
            <person name="Tong C."/>
        </authorList>
    </citation>
    <scope>NUCLEOTIDE SEQUENCE</scope>
    <source>
        <tissue evidence="2">Leaf</tissue>
    </source>
</reference>
<evidence type="ECO:0000313" key="2">
    <source>
        <dbReference type="EMBL" id="KAH8500661.1"/>
    </source>
</evidence>
<evidence type="ECO:0000256" key="1">
    <source>
        <dbReference type="SAM" id="MobiDB-lite"/>
    </source>
</evidence>
<organism evidence="2 3">
    <name type="scientific">Populus deltoides</name>
    <name type="common">Eastern poplar</name>
    <name type="synonym">Eastern cottonwood</name>
    <dbReference type="NCBI Taxonomy" id="3696"/>
    <lineage>
        <taxon>Eukaryota</taxon>
        <taxon>Viridiplantae</taxon>
        <taxon>Streptophyta</taxon>
        <taxon>Embryophyta</taxon>
        <taxon>Tracheophyta</taxon>
        <taxon>Spermatophyta</taxon>
        <taxon>Magnoliopsida</taxon>
        <taxon>eudicotyledons</taxon>
        <taxon>Gunneridae</taxon>
        <taxon>Pentapetalae</taxon>
        <taxon>rosids</taxon>
        <taxon>fabids</taxon>
        <taxon>Malpighiales</taxon>
        <taxon>Salicaceae</taxon>
        <taxon>Saliceae</taxon>
        <taxon>Populus</taxon>
    </lineage>
</organism>
<feature type="compositionally biased region" description="Polar residues" evidence="1">
    <location>
        <begin position="1"/>
        <end position="13"/>
    </location>
</feature>
<feature type="region of interest" description="Disordered" evidence="1">
    <location>
        <begin position="1"/>
        <end position="42"/>
    </location>
</feature>
<proteinExistence type="predicted"/>
<sequence>MNTGRSLLTSSTPDPFAPGVKGDRYIPTDASRGSCEEKERRGAAAIGNSIVAIATPITSSVSDK</sequence>